<dbReference type="EMBL" id="LR862139">
    <property type="protein sequence ID" value="CAD1819313.1"/>
    <property type="molecule type" value="Genomic_DNA"/>
</dbReference>
<feature type="region of interest" description="Disordered" evidence="1">
    <location>
        <begin position="193"/>
        <end position="221"/>
    </location>
</feature>
<sequence>MRRVAARLQLPLLLMMIVIVIVPVLSAGAGKEGSSSRRRRWGVGVVGVGGGGRTRCRRCRGAGGERDGVPAGAVGGAVRGVAEACGRGGPRPEPLLPRAGGLAFAAHARSALEVARSSAAAGGVGRGPMMPDDNQLSGAWTRWAGAGAAADPAGRPNATCDAVICFCGIRLHQITSLRCPAAFDLPPPRRRQWCTSSNSSSGGGVGGFPQRHAHAGRARPRAQLPQRLLRRLHPLHPVPAKGEGAGGGGGMEEERGRWMMGRDCQLMGLTWLLARNKTAFIPTVSAVLRAMLYTTHPPSSAAKCSPDQENMPLAVDSLQFQHLNSADDSIAAAAANRFPFFSTPFWASSLLLYCCSPARRGDILIRIERRPPPCV</sequence>
<name>A0A6V7NL37_ANACO</name>
<feature type="compositionally biased region" description="Basic residues" evidence="1">
    <location>
        <begin position="211"/>
        <end position="220"/>
    </location>
</feature>
<keyword evidence="2" id="KW-0732">Signal</keyword>
<feature type="chain" id="PRO_5027757422" evidence="2">
    <location>
        <begin position="27"/>
        <end position="375"/>
    </location>
</feature>
<dbReference type="PANTHER" id="PTHR34056:SF3">
    <property type="entry name" value="OS07G0557700 PROTEIN"/>
    <property type="match status" value="1"/>
</dbReference>
<proteinExistence type="predicted"/>
<evidence type="ECO:0000313" key="3">
    <source>
        <dbReference type="EMBL" id="CAD1819313.1"/>
    </source>
</evidence>
<feature type="signal peptide" evidence="2">
    <location>
        <begin position="1"/>
        <end position="26"/>
    </location>
</feature>
<protein>
    <submittedName>
        <fullName evidence="3">Uncharacterized protein</fullName>
    </submittedName>
</protein>
<evidence type="ECO:0000256" key="2">
    <source>
        <dbReference type="SAM" id="SignalP"/>
    </source>
</evidence>
<gene>
    <name evidence="3" type="ORF">CB5_LOCUS2524</name>
</gene>
<dbReference type="InterPro" id="IPR040376">
    <property type="entry name" value="At4g28100-like"/>
</dbReference>
<evidence type="ECO:0000256" key="1">
    <source>
        <dbReference type="SAM" id="MobiDB-lite"/>
    </source>
</evidence>
<dbReference type="PANTHER" id="PTHR34056">
    <property type="entry name" value="GPI-ANCHORED PROTEIN"/>
    <property type="match status" value="1"/>
</dbReference>
<dbReference type="AlphaFoldDB" id="A0A6V7NL37"/>
<reference evidence="3" key="1">
    <citation type="submission" date="2020-07" db="EMBL/GenBank/DDBJ databases">
        <authorList>
            <person name="Lin J."/>
        </authorList>
    </citation>
    <scope>NUCLEOTIDE SEQUENCE</scope>
</reference>
<organism evidence="3">
    <name type="scientific">Ananas comosus var. bracteatus</name>
    <name type="common">red pineapple</name>
    <dbReference type="NCBI Taxonomy" id="296719"/>
    <lineage>
        <taxon>Eukaryota</taxon>
        <taxon>Viridiplantae</taxon>
        <taxon>Streptophyta</taxon>
        <taxon>Embryophyta</taxon>
        <taxon>Tracheophyta</taxon>
        <taxon>Spermatophyta</taxon>
        <taxon>Magnoliopsida</taxon>
        <taxon>Liliopsida</taxon>
        <taxon>Poales</taxon>
        <taxon>Bromeliaceae</taxon>
        <taxon>Bromelioideae</taxon>
        <taxon>Ananas</taxon>
    </lineage>
</organism>
<accession>A0A6V7NL37</accession>